<keyword evidence="3" id="KW-1003">Cell membrane</keyword>
<evidence type="ECO:0000256" key="6">
    <source>
        <dbReference type="ARBA" id="ARBA00023136"/>
    </source>
</evidence>
<dbReference type="PANTHER" id="PTHR30329">
    <property type="entry name" value="STATOR ELEMENT OF FLAGELLAR MOTOR COMPLEX"/>
    <property type="match status" value="1"/>
</dbReference>
<evidence type="ECO:0000256" key="4">
    <source>
        <dbReference type="ARBA" id="ARBA00022692"/>
    </source>
</evidence>
<feature type="compositionally biased region" description="Polar residues" evidence="8">
    <location>
        <begin position="297"/>
        <end position="306"/>
    </location>
</feature>
<keyword evidence="12" id="KW-1185">Reference proteome</keyword>
<dbReference type="PROSITE" id="PS51123">
    <property type="entry name" value="OMPA_2"/>
    <property type="match status" value="1"/>
</dbReference>
<keyword evidence="5 9" id="KW-1133">Transmembrane helix</keyword>
<evidence type="ECO:0000256" key="1">
    <source>
        <dbReference type="ARBA" id="ARBA00004162"/>
    </source>
</evidence>
<dbReference type="InterPro" id="IPR036737">
    <property type="entry name" value="OmpA-like_sf"/>
</dbReference>
<organism evidence="11 12">
    <name type="scientific">Marinobacter xestospongiae</name>
    <dbReference type="NCBI Taxonomy" id="994319"/>
    <lineage>
        <taxon>Bacteria</taxon>
        <taxon>Pseudomonadati</taxon>
        <taxon>Pseudomonadota</taxon>
        <taxon>Gammaproteobacteria</taxon>
        <taxon>Pseudomonadales</taxon>
        <taxon>Marinobacteraceae</taxon>
        <taxon>Marinobacter</taxon>
    </lineage>
</organism>
<sequence length="347" mass="38179">MDELPEEEKPGIPAWVVTFADLMSLLMCFFVLLLSFSEIDAQKFKQIAGELAKAFGVQRDVPALEVPMGTSPVFDTFSPAPPEPTLVNEVKQTTSEQDPQLATLRSQIQQQIDDQIEQQMSETTAQVAEVLDDAIRDGRVQLAEDQDQHRIIIRIEERGSFPSGSAELTWEFEGLLLDMAEVFADIPGKLTIEGHTDNVPINSARFQSNWDLSAVRAATVANVLLESGAVEQERLVVKGLAATQPRAANDSPENRALNRRVEIIIDLSGPMREEEARLRELIESGDTGLLIPDMESISPTDSEQSRPQPAPQTTMPAPAPEPAQTSPEPAAEPNQDTEPADNNDFTW</sequence>
<dbReference type="CDD" id="cd07185">
    <property type="entry name" value="OmpA_C-like"/>
    <property type="match status" value="1"/>
</dbReference>
<evidence type="ECO:0000256" key="3">
    <source>
        <dbReference type="ARBA" id="ARBA00022475"/>
    </source>
</evidence>
<comment type="subcellular location">
    <subcellularLocation>
        <location evidence="1">Cell membrane</location>
        <topology evidence="1">Single-pass membrane protein</topology>
    </subcellularLocation>
</comment>
<evidence type="ECO:0000256" key="9">
    <source>
        <dbReference type="SAM" id="Phobius"/>
    </source>
</evidence>
<dbReference type="Pfam" id="PF13677">
    <property type="entry name" value="MotB_plug"/>
    <property type="match status" value="1"/>
</dbReference>
<dbReference type="Gene3D" id="3.30.1330.60">
    <property type="entry name" value="OmpA-like domain"/>
    <property type="match status" value="1"/>
</dbReference>
<dbReference type="SUPFAM" id="SSF103088">
    <property type="entry name" value="OmpA-like"/>
    <property type="match status" value="1"/>
</dbReference>
<dbReference type="Pfam" id="PF00691">
    <property type="entry name" value="OmpA"/>
    <property type="match status" value="1"/>
</dbReference>
<evidence type="ECO:0000256" key="8">
    <source>
        <dbReference type="SAM" id="MobiDB-lite"/>
    </source>
</evidence>
<dbReference type="Proteomes" id="UP001269819">
    <property type="component" value="Unassembled WGS sequence"/>
</dbReference>
<keyword evidence="6 7" id="KW-0472">Membrane</keyword>
<evidence type="ECO:0000313" key="11">
    <source>
        <dbReference type="EMBL" id="MDV2078244.1"/>
    </source>
</evidence>
<dbReference type="EMBL" id="JAWIIJ010000003">
    <property type="protein sequence ID" value="MDV2078244.1"/>
    <property type="molecule type" value="Genomic_DNA"/>
</dbReference>
<dbReference type="InterPro" id="IPR006665">
    <property type="entry name" value="OmpA-like"/>
</dbReference>
<reference evidence="11 12" key="1">
    <citation type="submission" date="2023-10" db="EMBL/GenBank/DDBJ databases">
        <title>Characteristics and mechanism of a salt-tolerant marine origin heterotrophic nitrifying- aerobic denitrifying bacteria Marinobacter xestospongiae HN1.</title>
        <authorList>
            <person name="Qi R."/>
        </authorList>
    </citation>
    <scope>NUCLEOTIDE SEQUENCE [LARGE SCALE GENOMIC DNA]</scope>
    <source>
        <strain evidence="11 12">HN1</strain>
    </source>
</reference>
<proteinExistence type="inferred from homology"/>
<name>A0ABU3VVE6_9GAMM</name>
<evidence type="ECO:0000256" key="2">
    <source>
        <dbReference type="ARBA" id="ARBA00008914"/>
    </source>
</evidence>
<dbReference type="RefSeq" id="WP_316973052.1">
    <property type="nucleotide sequence ID" value="NZ_JAWIIJ010000003.1"/>
</dbReference>
<comment type="caution">
    <text evidence="11">The sequence shown here is derived from an EMBL/GenBank/DDBJ whole genome shotgun (WGS) entry which is preliminary data.</text>
</comment>
<feature type="transmembrane region" description="Helical" evidence="9">
    <location>
        <begin position="12"/>
        <end position="36"/>
    </location>
</feature>
<keyword evidence="4 9" id="KW-0812">Transmembrane</keyword>
<evidence type="ECO:0000259" key="10">
    <source>
        <dbReference type="PROSITE" id="PS51123"/>
    </source>
</evidence>
<evidence type="ECO:0000256" key="7">
    <source>
        <dbReference type="PROSITE-ProRule" id="PRU00473"/>
    </source>
</evidence>
<evidence type="ECO:0000313" key="12">
    <source>
        <dbReference type="Proteomes" id="UP001269819"/>
    </source>
</evidence>
<comment type="similarity">
    <text evidence="2">Belongs to the MotB family.</text>
</comment>
<feature type="domain" description="OmpA-like" evidence="10">
    <location>
        <begin position="148"/>
        <end position="269"/>
    </location>
</feature>
<dbReference type="InterPro" id="IPR050330">
    <property type="entry name" value="Bact_OuterMem_StrucFunc"/>
</dbReference>
<protein>
    <submittedName>
        <fullName evidence="11">MotB family protein</fullName>
    </submittedName>
</protein>
<feature type="region of interest" description="Disordered" evidence="8">
    <location>
        <begin position="283"/>
        <end position="347"/>
    </location>
</feature>
<dbReference type="InterPro" id="IPR025713">
    <property type="entry name" value="MotB-like_N_dom"/>
</dbReference>
<gene>
    <name evidence="11" type="ORF">RYS15_06085</name>
</gene>
<accession>A0ABU3VVE6</accession>
<evidence type="ECO:0000256" key="5">
    <source>
        <dbReference type="ARBA" id="ARBA00022989"/>
    </source>
</evidence>
<dbReference type="PANTHER" id="PTHR30329:SF21">
    <property type="entry name" value="LIPOPROTEIN YIAD-RELATED"/>
    <property type="match status" value="1"/>
</dbReference>
<dbReference type="NCBIfam" id="NF006508">
    <property type="entry name" value="PRK08944.1"/>
    <property type="match status" value="1"/>
</dbReference>